<dbReference type="HOGENOM" id="CLU_3350467_0_0_6"/>
<dbReference type="Proteomes" id="UP000008851">
    <property type="component" value="Chromosome"/>
</dbReference>
<evidence type="ECO:0000313" key="2">
    <source>
        <dbReference type="Proteomes" id="UP000008851"/>
    </source>
</evidence>
<sequence>MWRLLRLQGRSAVEANQVLPGLHTWNLHTHGARNSAR</sequence>
<reference evidence="1 2" key="1">
    <citation type="journal article" date="2011" name="J. Bacteriol.">
        <title>Two new complete genome sequences offer insight into host and tissue specificity of plant pathogenic Xanthomonas spp.</title>
        <authorList>
            <person name="Bogdanove A.J."/>
            <person name="Koebnik R."/>
            <person name="Lu H."/>
            <person name="Furutani A."/>
            <person name="Angiuoli S.V."/>
            <person name="Patil P.B."/>
            <person name="Van Sluys M.A."/>
            <person name="Ryan R.P."/>
            <person name="Meyer D.F."/>
            <person name="Han S.W."/>
            <person name="Aparna G."/>
            <person name="Rajaram M."/>
            <person name="Delcher A.L."/>
            <person name="Phillippy A.M."/>
            <person name="Puiu D."/>
            <person name="Schatz M.C."/>
            <person name="Shumway M."/>
            <person name="Sommer D.D."/>
            <person name="Trapnell C."/>
            <person name="Benahmed F."/>
            <person name="Dimitrov G."/>
            <person name="Madupu R."/>
            <person name="Radune D."/>
            <person name="Sullivan S."/>
            <person name="Jha G."/>
            <person name="Ishihara H."/>
            <person name="Lee S.W."/>
            <person name="Pandey A."/>
            <person name="Sharma V."/>
            <person name="Sriariyanun M."/>
            <person name="Szurek B."/>
            <person name="Vera-Cruz C.M."/>
            <person name="Dorman K.S."/>
            <person name="Ronald P.C."/>
            <person name="Verdier V."/>
            <person name="Dow J.M."/>
            <person name="Sonti R.V."/>
            <person name="Tsuge S."/>
            <person name="Brendel V.P."/>
            <person name="Rabinowicz P.D."/>
            <person name="Leach J.E."/>
            <person name="White F.F."/>
            <person name="Salzberg S.L."/>
        </authorList>
    </citation>
    <scope>NUCLEOTIDE SEQUENCE [LARGE SCALE GENOMIC DNA]</scope>
    <source>
        <strain evidence="1 2">BLS256</strain>
    </source>
</reference>
<protein>
    <submittedName>
        <fullName evidence="1">Uncharacterized protein</fullName>
    </submittedName>
</protein>
<name>G7TI79_XANOB</name>
<dbReference type="AlphaFoldDB" id="G7TI79"/>
<accession>G7TI79</accession>
<evidence type="ECO:0000313" key="1">
    <source>
        <dbReference type="EMBL" id="AEQ95599.1"/>
    </source>
</evidence>
<proteinExistence type="predicted"/>
<gene>
    <name evidence="1" type="ORF">XOC_1417</name>
</gene>
<organism evidence="1 2">
    <name type="scientific">Xanthomonas oryzae pv. oryzicola (strain BLS256)</name>
    <dbReference type="NCBI Taxonomy" id="383407"/>
    <lineage>
        <taxon>Bacteria</taxon>
        <taxon>Pseudomonadati</taxon>
        <taxon>Pseudomonadota</taxon>
        <taxon>Gammaproteobacteria</taxon>
        <taxon>Lysobacterales</taxon>
        <taxon>Lysobacteraceae</taxon>
        <taxon>Xanthomonas</taxon>
    </lineage>
</organism>
<dbReference type="KEGG" id="xor:XOC_1417"/>
<dbReference type="EMBL" id="CP003057">
    <property type="protein sequence ID" value="AEQ95599.1"/>
    <property type="molecule type" value="Genomic_DNA"/>
</dbReference>